<name>M6G1V7_9LEPT</name>
<evidence type="ECO:0000313" key="2">
    <source>
        <dbReference type="Proteomes" id="UP000012101"/>
    </source>
</evidence>
<dbReference type="AlphaFoldDB" id="M6G1V7"/>
<dbReference type="Proteomes" id="UP000012101">
    <property type="component" value="Unassembled WGS sequence"/>
</dbReference>
<reference evidence="1 2" key="1">
    <citation type="submission" date="2013-01" db="EMBL/GenBank/DDBJ databases">
        <authorList>
            <person name="Harkins D.M."/>
            <person name="Durkin A.S."/>
            <person name="Brinkac L.M."/>
            <person name="Haft D.H."/>
            <person name="Selengut J.D."/>
            <person name="Sanka R."/>
            <person name="DePew J."/>
            <person name="Purushe J."/>
            <person name="Hospenthal D.R."/>
            <person name="Murray C.K."/>
            <person name="Pimentel G."/>
            <person name="Wasfy M."/>
            <person name="Vinetz J.M."/>
            <person name="Sutton G.G."/>
            <person name="Nierman W.C."/>
            <person name="Fouts D.E."/>
        </authorList>
    </citation>
    <scope>NUCLEOTIDE SEQUENCE [LARGE SCALE GENOMIC DNA]</scope>
    <source>
        <strain evidence="1 2">2006001855</strain>
    </source>
</reference>
<gene>
    <name evidence="1" type="ORF">LEP1GSC038_3565</name>
</gene>
<sequence>MKTSYIYALRTSLSLEEICEQIRNTLSISNIQILESNAVLRSDEFEIEIELNWTPFNPMRENYYNLRTKLKESKYDPEYLIYNKWLKILKTFEMDVPIRRLEDYYYFYSKASLAKFCKRVEMEFNCGPFDFDYENDNEWAIAETDDFTFHISRAYKKYNIREYNVPPGCNYIVNFTVKDTADSNYDHNWYNAVGSARWEKILGDLSCKSVVNERKNPIH</sequence>
<organism evidence="1 2">
    <name type="scientific">Leptospira weilii str. 2006001855</name>
    <dbReference type="NCBI Taxonomy" id="996804"/>
    <lineage>
        <taxon>Bacteria</taxon>
        <taxon>Pseudomonadati</taxon>
        <taxon>Spirochaetota</taxon>
        <taxon>Spirochaetia</taxon>
        <taxon>Leptospirales</taxon>
        <taxon>Leptospiraceae</taxon>
        <taxon>Leptospira</taxon>
    </lineage>
</organism>
<accession>M6G1V7</accession>
<evidence type="ECO:0000313" key="1">
    <source>
        <dbReference type="EMBL" id="EMM72921.1"/>
    </source>
</evidence>
<dbReference type="EMBL" id="AFJM02000036">
    <property type="protein sequence ID" value="EMM72921.1"/>
    <property type="molecule type" value="Genomic_DNA"/>
</dbReference>
<comment type="caution">
    <text evidence="1">The sequence shown here is derived from an EMBL/GenBank/DDBJ whole genome shotgun (WGS) entry which is preliminary data.</text>
</comment>
<proteinExistence type="predicted"/>
<protein>
    <submittedName>
        <fullName evidence="1">Uncharacterized protein</fullName>
    </submittedName>
</protein>